<dbReference type="AlphaFoldDB" id="A0A917BXD9"/>
<feature type="transmembrane region" description="Helical" evidence="8">
    <location>
        <begin position="132"/>
        <end position="152"/>
    </location>
</feature>
<gene>
    <name evidence="9" type="ORF">GCM10011332_11830</name>
</gene>
<accession>A0A917BXD9</accession>
<dbReference type="GO" id="GO:0005886">
    <property type="term" value="C:plasma membrane"/>
    <property type="evidence" value="ECO:0007669"/>
    <property type="project" value="UniProtKB-SubCell"/>
</dbReference>
<evidence type="ECO:0000256" key="4">
    <source>
        <dbReference type="ARBA" id="ARBA00022475"/>
    </source>
</evidence>
<keyword evidence="10" id="KW-1185">Reference proteome</keyword>
<dbReference type="PANTHER" id="PTHR30269">
    <property type="entry name" value="TRANSMEMBRANE PROTEIN YFCA"/>
    <property type="match status" value="1"/>
</dbReference>
<organism evidence="9 10">
    <name type="scientific">Terasakiella brassicae</name>
    <dbReference type="NCBI Taxonomy" id="1634917"/>
    <lineage>
        <taxon>Bacteria</taxon>
        <taxon>Pseudomonadati</taxon>
        <taxon>Pseudomonadota</taxon>
        <taxon>Alphaproteobacteria</taxon>
        <taxon>Rhodospirillales</taxon>
        <taxon>Terasakiellaceae</taxon>
        <taxon>Terasakiella</taxon>
    </lineage>
</organism>
<reference evidence="9" key="2">
    <citation type="submission" date="2020-09" db="EMBL/GenBank/DDBJ databases">
        <authorList>
            <person name="Sun Q."/>
            <person name="Zhou Y."/>
        </authorList>
    </citation>
    <scope>NUCLEOTIDE SEQUENCE</scope>
    <source>
        <strain evidence="9">CGMCC 1.15254</strain>
    </source>
</reference>
<keyword evidence="6 8" id="KW-1133">Transmembrane helix</keyword>
<evidence type="ECO:0000256" key="2">
    <source>
        <dbReference type="ARBA" id="ARBA00009142"/>
    </source>
</evidence>
<keyword evidence="5 8" id="KW-0812">Transmembrane</keyword>
<dbReference type="InterPro" id="IPR002781">
    <property type="entry name" value="TM_pro_TauE-like"/>
</dbReference>
<feature type="transmembrane region" description="Helical" evidence="8">
    <location>
        <begin position="231"/>
        <end position="249"/>
    </location>
</feature>
<dbReference type="PANTHER" id="PTHR30269:SF0">
    <property type="entry name" value="MEMBRANE TRANSPORTER PROTEIN YFCA-RELATED"/>
    <property type="match status" value="1"/>
</dbReference>
<name>A0A917BXD9_9PROT</name>
<keyword evidence="3" id="KW-0813">Transport</keyword>
<evidence type="ECO:0000256" key="5">
    <source>
        <dbReference type="ARBA" id="ARBA00022692"/>
    </source>
</evidence>
<reference evidence="9" key="1">
    <citation type="journal article" date="2014" name="Int. J. Syst. Evol. Microbiol.">
        <title>Complete genome sequence of Corynebacterium casei LMG S-19264T (=DSM 44701T), isolated from a smear-ripened cheese.</title>
        <authorList>
            <consortium name="US DOE Joint Genome Institute (JGI-PGF)"/>
            <person name="Walter F."/>
            <person name="Albersmeier A."/>
            <person name="Kalinowski J."/>
            <person name="Ruckert C."/>
        </authorList>
    </citation>
    <scope>NUCLEOTIDE SEQUENCE</scope>
    <source>
        <strain evidence="9">CGMCC 1.15254</strain>
    </source>
</reference>
<evidence type="ECO:0000256" key="6">
    <source>
        <dbReference type="ARBA" id="ARBA00022989"/>
    </source>
</evidence>
<protein>
    <recommendedName>
        <fullName evidence="8">Probable membrane transporter protein</fullName>
    </recommendedName>
</protein>
<keyword evidence="4 8" id="KW-1003">Cell membrane</keyword>
<proteinExistence type="inferred from homology"/>
<comment type="subcellular location">
    <subcellularLocation>
        <location evidence="1 8">Cell membrane</location>
        <topology evidence="1 8">Multi-pass membrane protein</topology>
    </subcellularLocation>
</comment>
<evidence type="ECO:0000256" key="3">
    <source>
        <dbReference type="ARBA" id="ARBA00022448"/>
    </source>
</evidence>
<dbReference type="RefSeq" id="WP_188662769.1">
    <property type="nucleotide sequence ID" value="NZ_BMHV01000007.1"/>
</dbReference>
<dbReference type="EMBL" id="BMHV01000007">
    <property type="protein sequence ID" value="GGF59795.1"/>
    <property type="molecule type" value="Genomic_DNA"/>
</dbReference>
<dbReference type="Proteomes" id="UP000632498">
    <property type="component" value="Unassembled WGS sequence"/>
</dbReference>
<sequence length="266" mass="28675">MEFLSYETLGLLFCVALIAGWIDSIAGGGGLIALPALLGAGLSPAQALATNKLQGSFGTFAATMNFYKKGHLNLKEIWPMIVMTFIGAALGTLAVQAIDASLLIDVIPFLLVGMGFYFLLQPQIGTQDRKARIGVWAYGLFFGFSIGFYDGFFGPGTGSFFAVAFITMMGFNILKATAHTKVLNFTSNIASLLFFILGGQMVWLVGLVMAMGQLVGGYLGSHMSMKHGGKIIRPLLVVISFAMTIKLIWSSPDHIIHQWVVTLFNL</sequence>
<evidence type="ECO:0000313" key="9">
    <source>
        <dbReference type="EMBL" id="GGF59795.1"/>
    </source>
</evidence>
<evidence type="ECO:0000256" key="8">
    <source>
        <dbReference type="RuleBase" id="RU363041"/>
    </source>
</evidence>
<dbReference type="InterPro" id="IPR052017">
    <property type="entry name" value="TSUP"/>
</dbReference>
<comment type="caution">
    <text evidence="9">The sequence shown here is derived from an EMBL/GenBank/DDBJ whole genome shotgun (WGS) entry which is preliminary data.</text>
</comment>
<feature type="transmembrane region" description="Helical" evidence="8">
    <location>
        <begin position="158"/>
        <end position="177"/>
    </location>
</feature>
<feature type="transmembrane region" description="Helical" evidence="8">
    <location>
        <begin position="77"/>
        <end position="95"/>
    </location>
</feature>
<evidence type="ECO:0000313" key="10">
    <source>
        <dbReference type="Proteomes" id="UP000632498"/>
    </source>
</evidence>
<evidence type="ECO:0000256" key="7">
    <source>
        <dbReference type="ARBA" id="ARBA00023136"/>
    </source>
</evidence>
<feature type="transmembrane region" description="Helical" evidence="8">
    <location>
        <begin position="6"/>
        <end position="34"/>
    </location>
</feature>
<keyword evidence="7 8" id="KW-0472">Membrane</keyword>
<comment type="similarity">
    <text evidence="2 8">Belongs to the 4-toluene sulfonate uptake permease (TSUP) (TC 2.A.102) family.</text>
</comment>
<dbReference type="Pfam" id="PF01925">
    <property type="entry name" value="TauE"/>
    <property type="match status" value="1"/>
</dbReference>
<feature type="transmembrane region" description="Helical" evidence="8">
    <location>
        <begin position="189"/>
        <end position="211"/>
    </location>
</feature>
<evidence type="ECO:0000256" key="1">
    <source>
        <dbReference type="ARBA" id="ARBA00004651"/>
    </source>
</evidence>
<feature type="transmembrane region" description="Helical" evidence="8">
    <location>
        <begin position="101"/>
        <end position="120"/>
    </location>
</feature>